<evidence type="ECO:0000256" key="4">
    <source>
        <dbReference type="ARBA" id="ARBA00022692"/>
    </source>
</evidence>
<keyword evidence="3" id="KW-1134">Transmembrane beta strand</keyword>
<keyword evidence="8" id="KW-0732">Signal</keyword>
<dbReference type="GO" id="GO:0009279">
    <property type="term" value="C:cell outer membrane"/>
    <property type="evidence" value="ECO:0007669"/>
    <property type="project" value="UniProtKB-SubCell"/>
</dbReference>
<accession>A0A5B9MFK9</accession>
<keyword evidence="5" id="KW-0798">TonB box</keyword>
<evidence type="ECO:0000256" key="5">
    <source>
        <dbReference type="ARBA" id="ARBA00023077"/>
    </source>
</evidence>
<evidence type="ECO:0000256" key="7">
    <source>
        <dbReference type="ARBA" id="ARBA00023237"/>
    </source>
</evidence>
<evidence type="ECO:0000256" key="8">
    <source>
        <dbReference type="SAM" id="SignalP"/>
    </source>
</evidence>
<keyword evidence="2" id="KW-0813">Transport</keyword>
<keyword evidence="6" id="KW-0472">Membrane</keyword>
<dbReference type="GO" id="GO:0044718">
    <property type="term" value="P:siderophore transmembrane transport"/>
    <property type="evidence" value="ECO:0007669"/>
    <property type="project" value="TreeGrafter"/>
</dbReference>
<keyword evidence="7" id="KW-0998">Cell outer membrane</keyword>
<dbReference type="InterPro" id="IPR039426">
    <property type="entry name" value="TonB-dep_rcpt-like"/>
</dbReference>
<dbReference type="SUPFAM" id="SSF56935">
    <property type="entry name" value="Porins"/>
    <property type="match status" value="1"/>
</dbReference>
<dbReference type="InterPro" id="IPR036942">
    <property type="entry name" value="Beta-barrel_TonB_sf"/>
</dbReference>
<dbReference type="InterPro" id="IPR000531">
    <property type="entry name" value="Beta-barrel_TonB"/>
</dbReference>
<dbReference type="EMBL" id="CP036264">
    <property type="protein sequence ID" value="QEG00043.1"/>
    <property type="molecule type" value="Genomic_DNA"/>
</dbReference>
<evidence type="ECO:0000256" key="2">
    <source>
        <dbReference type="ARBA" id="ARBA00022448"/>
    </source>
</evidence>
<evidence type="ECO:0000256" key="3">
    <source>
        <dbReference type="ARBA" id="ARBA00022452"/>
    </source>
</evidence>
<dbReference type="Gene3D" id="2.40.170.20">
    <property type="entry name" value="TonB-dependent receptor, beta-barrel domain"/>
    <property type="match status" value="1"/>
</dbReference>
<evidence type="ECO:0000313" key="10">
    <source>
        <dbReference type="EMBL" id="QEG00043.1"/>
    </source>
</evidence>
<feature type="signal peptide" evidence="8">
    <location>
        <begin position="1"/>
        <end position="25"/>
    </location>
</feature>
<dbReference type="AlphaFoldDB" id="A0A5B9MFK9"/>
<sequence length="751" mass="82999" precursor="true">MGLDTTTRIAACWAMFFALAAPAGAQQPTPAPSSDVTLQAARSRDATENPQPSLKPDERLAKLFGDVNQVNDLPETRRNRAHSPAADAVFSAEATGRRTSDIGHLVERSKAAHGVAIQHRTPIVSDTRVRGQRVGQVLASGSYWAPARMDLDTMMSKIDSRLIDNLILIKGPYAAKYGPGFRFVDLDFVKAPRYQGGFQTHGSTSATYNSNGQQWYGRQSFNGGSDRYGFFVSYGHATGNDYETGESDFFMPSSYKSRDIFLAFGVDLSPTQSLEFNVLRLDQTDVEFPGLVYDLNFLVTDGYEVTYTNTAPGFADRFRAEVWYNRTRFEGDTLRPGKDRQIPELRFSLESTSGFDGFAVTDGDGLSGGYRLESTYLTGSGEVAVGTDLIILNQQLNDIEPVAPPSDNNFPIPRSHSIDVGFYVEDVEQINGCWTMTAGARVDGVFADSDDIVDGVPVPISLLKDAELDQDFLLGSAYLTSNYRFSPGWSLNTGIGTAHRNPTLTEMYVESSFIGSLQRGLTFLQGDPELESEKILQVDAGLQYEDATTQLGVQTYYSWIHDYITYDLIDPAGTIDGFQQGAYFVNTDLASIAGAEFYAQHAARNWLTVFGITSYTEGRDLSRNAPARLSFLPDRSDLEGVDHEPLPGIHPLEARLGFLLHDPCPGERWGIEFSARVVDNQDRVAESLDEEPTPGFTTYDVRGYRWIGPVLLTGGVENLTNKFYQEHIDYRSGLGVFRPGISGYFGSEWRY</sequence>
<keyword evidence="4" id="KW-0812">Transmembrane</keyword>
<feature type="chain" id="PRO_5022750741" evidence="8">
    <location>
        <begin position="26"/>
        <end position="751"/>
    </location>
</feature>
<dbReference type="PANTHER" id="PTHR30069">
    <property type="entry name" value="TONB-DEPENDENT OUTER MEMBRANE RECEPTOR"/>
    <property type="match status" value="1"/>
</dbReference>
<dbReference type="PANTHER" id="PTHR30069:SF49">
    <property type="entry name" value="OUTER MEMBRANE PROTEIN C"/>
    <property type="match status" value="1"/>
</dbReference>
<evidence type="ECO:0000259" key="9">
    <source>
        <dbReference type="Pfam" id="PF00593"/>
    </source>
</evidence>
<name>A0A5B9MFK9_9BACT</name>
<dbReference type="Pfam" id="PF00593">
    <property type="entry name" value="TonB_dep_Rec_b-barrel"/>
    <property type="match status" value="1"/>
</dbReference>
<protein>
    <submittedName>
        <fullName evidence="10">Vitamin B12 transporter BtuB</fullName>
    </submittedName>
</protein>
<evidence type="ECO:0000313" key="11">
    <source>
        <dbReference type="Proteomes" id="UP000321353"/>
    </source>
</evidence>
<comment type="subcellular location">
    <subcellularLocation>
        <location evidence="1">Cell outer membrane</location>
        <topology evidence="1">Multi-pass membrane protein</topology>
    </subcellularLocation>
</comment>
<dbReference type="KEGG" id="smam:Mal15_41110"/>
<keyword evidence="11" id="KW-1185">Reference proteome</keyword>
<evidence type="ECO:0000256" key="6">
    <source>
        <dbReference type="ARBA" id="ARBA00023136"/>
    </source>
</evidence>
<organism evidence="10 11">
    <name type="scientific">Stieleria maiorica</name>
    <dbReference type="NCBI Taxonomy" id="2795974"/>
    <lineage>
        <taxon>Bacteria</taxon>
        <taxon>Pseudomonadati</taxon>
        <taxon>Planctomycetota</taxon>
        <taxon>Planctomycetia</taxon>
        <taxon>Pirellulales</taxon>
        <taxon>Pirellulaceae</taxon>
        <taxon>Stieleria</taxon>
    </lineage>
</organism>
<feature type="domain" description="TonB-dependent receptor-like beta-barrel" evidence="9">
    <location>
        <begin position="200"/>
        <end position="719"/>
    </location>
</feature>
<dbReference type="Proteomes" id="UP000321353">
    <property type="component" value="Chromosome"/>
</dbReference>
<evidence type="ECO:0000256" key="1">
    <source>
        <dbReference type="ARBA" id="ARBA00004571"/>
    </source>
</evidence>
<reference evidence="10 11" key="1">
    <citation type="submission" date="2019-02" db="EMBL/GenBank/DDBJ databases">
        <title>Planctomycetal bacteria perform biofilm scaping via a novel small molecule.</title>
        <authorList>
            <person name="Jeske O."/>
            <person name="Boedeker C."/>
            <person name="Wiegand S."/>
            <person name="Breitling P."/>
            <person name="Kallscheuer N."/>
            <person name="Jogler M."/>
            <person name="Rohde M."/>
            <person name="Petersen J."/>
            <person name="Medema M.H."/>
            <person name="Surup F."/>
            <person name="Jogler C."/>
        </authorList>
    </citation>
    <scope>NUCLEOTIDE SEQUENCE [LARGE SCALE GENOMIC DNA]</scope>
    <source>
        <strain evidence="10 11">Mal15</strain>
    </source>
</reference>
<gene>
    <name evidence="10" type="primary">btuB_1</name>
    <name evidence="10" type="ORF">Mal15_41110</name>
</gene>
<proteinExistence type="predicted"/>
<dbReference type="GO" id="GO:0015344">
    <property type="term" value="F:siderophore uptake transmembrane transporter activity"/>
    <property type="evidence" value="ECO:0007669"/>
    <property type="project" value="TreeGrafter"/>
</dbReference>